<evidence type="ECO:0000256" key="1">
    <source>
        <dbReference type="SAM" id="SignalP"/>
    </source>
</evidence>
<sequence length="73" mass="7990">MKRLITIAAIAVVSLSFASCRQDDEATVLSNNETQEMLSNRKVLGDSVIVSANVVKKDAAVDPDPPYKDPTRW</sequence>
<dbReference type="AlphaFoldDB" id="A0A085B669"/>
<keyword evidence="1" id="KW-0732">Signal</keyword>
<evidence type="ECO:0000313" key="2">
    <source>
        <dbReference type="EMBL" id="KFC17964.1"/>
    </source>
</evidence>
<dbReference type="eggNOG" id="ENOG502ZSXB">
    <property type="taxonomic scope" value="Bacteria"/>
</dbReference>
<dbReference type="PROSITE" id="PS51257">
    <property type="entry name" value="PROKAR_LIPOPROTEIN"/>
    <property type="match status" value="1"/>
</dbReference>
<dbReference type="OrthoDB" id="1273693at2"/>
<dbReference type="PROSITE" id="PS00430">
    <property type="entry name" value="TONB_DEPENDENT_REC_1"/>
    <property type="match status" value="1"/>
</dbReference>
<accession>A0A085B669</accession>
<keyword evidence="3" id="KW-1185">Reference proteome</keyword>
<reference evidence="2 3" key="1">
    <citation type="submission" date="2014-07" db="EMBL/GenBank/DDBJ databases">
        <title>Epilithonimonas lactis LMG 22401 Genome.</title>
        <authorList>
            <person name="Pipes S.E."/>
            <person name="Stropko S.J."/>
        </authorList>
    </citation>
    <scope>NUCLEOTIDE SEQUENCE [LARGE SCALE GENOMIC DNA]</scope>
    <source>
        <strain evidence="2 3">LMG 24401</strain>
    </source>
</reference>
<organism evidence="2 3">
    <name type="scientific">Epilithonimonas lactis</name>
    <dbReference type="NCBI Taxonomy" id="421072"/>
    <lineage>
        <taxon>Bacteria</taxon>
        <taxon>Pseudomonadati</taxon>
        <taxon>Bacteroidota</taxon>
        <taxon>Flavobacteriia</taxon>
        <taxon>Flavobacteriales</taxon>
        <taxon>Weeksellaceae</taxon>
        <taxon>Chryseobacterium group</taxon>
        <taxon>Epilithonimonas</taxon>
    </lineage>
</organism>
<dbReference type="EMBL" id="JPLY01000009">
    <property type="protein sequence ID" value="KFC17964.1"/>
    <property type="molecule type" value="Genomic_DNA"/>
</dbReference>
<feature type="signal peptide" evidence="1">
    <location>
        <begin position="1"/>
        <end position="18"/>
    </location>
</feature>
<dbReference type="Proteomes" id="UP000028623">
    <property type="component" value="Unassembled WGS sequence"/>
</dbReference>
<dbReference type="InterPro" id="IPR010916">
    <property type="entry name" value="TonB_box_CS"/>
</dbReference>
<feature type="chain" id="PRO_5001786587" evidence="1">
    <location>
        <begin position="19"/>
        <end position="73"/>
    </location>
</feature>
<protein>
    <submittedName>
        <fullName evidence="2">Uncharacterized protein</fullName>
    </submittedName>
</protein>
<proteinExistence type="predicted"/>
<dbReference type="STRING" id="421072.SAMN04488097_1041"/>
<evidence type="ECO:0000313" key="3">
    <source>
        <dbReference type="Proteomes" id="UP000028623"/>
    </source>
</evidence>
<dbReference type="RefSeq" id="WP_034979576.1">
    <property type="nucleotide sequence ID" value="NZ_FOFI01000001.1"/>
</dbReference>
<comment type="caution">
    <text evidence="2">The sequence shown here is derived from an EMBL/GenBank/DDBJ whole genome shotgun (WGS) entry which is preliminary data.</text>
</comment>
<gene>
    <name evidence="2" type="ORF">IO89_19385</name>
</gene>
<name>A0A085B669_9FLAO</name>